<dbReference type="PROSITE" id="PS50089">
    <property type="entry name" value="ZF_RING_2"/>
    <property type="match status" value="1"/>
</dbReference>
<dbReference type="InterPro" id="IPR035691">
    <property type="entry name" value="OBI1_RING-HC"/>
</dbReference>
<feature type="coiled-coil region" evidence="5">
    <location>
        <begin position="86"/>
        <end position="127"/>
    </location>
</feature>
<dbReference type="FunCoup" id="H3B9L9">
    <property type="interactions" value="967"/>
</dbReference>
<organism evidence="8 9">
    <name type="scientific">Latimeria chalumnae</name>
    <name type="common">Coelacanth</name>
    <dbReference type="NCBI Taxonomy" id="7897"/>
    <lineage>
        <taxon>Eukaryota</taxon>
        <taxon>Metazoa</taxon>
        <taxon>Chordata</taxon>
        <taxon>Craniata</taxon>
        <taxon>Vertebrata</taxon>
        <taxon>Euteleostomi</taxon>
        <taxon>Coelacanthiformes</taxon>
        <taxon>Coelacanthidae</taxon>
        <taxon>Latimeria</taxon>
    </lineage>
</organism>
<evidence type="ECO:0000256" key="3">
    <source>
        <dbReference type="ARBA" id="ARBA00022833"/>
    </source>
</evidence>
<dbReference type="GO" id="GO:0006513">
    <property type="term" value="P:protein monoubiquitination"/>
    <property type="evidence" value="ECO:0007669"/>
    <property type="project" value="InterPro"/>
</dbReference>
<reference evidence="9" key="1">
    <citation type="submission" date="2011-08" db="EMBL/GenBank/DDBJ databases">
        <title>The draft genome of Latimeria chalumnae.</title>
        <authorList>
            <person name="Di Palma F."/>
            <person name="Alfoldi J."/>
            <person name="Johnson J."/>
            <person name="Berlin A."/>
            <person name="Gnerre S."/>
            <person name="Jaffe D."/>
            <person name="MacCallum I."/>
            <person name="Young S."/>
            <person name="Walker B.J."/>
            <person name="Lander E."/>
            <person name="Lindblad-Toh K."/>
        </authorList>
    </citation>
    <scope>NUCLEOTIDE SEQUENCE [LARGE SCALE GENOMIC DNA]</scope>
    <source>
        <strain evidence="9">Wild caught</strain>
    </source>
</reference>
<dbReference type="OMA" id="NDMYEKV"/>
<feature type="domain" description="RING-type" evidence="7">
    <location>
        <begin position="15"/>
        <end position="53"/>
    </location>
</feature>
<dbReference type="AlphaFoldDB" id="H3B9L9"/>
<dbReference type="InterPro" id="IPR001841">
    <property type="entry name" value="Znf_RING"/>
</dbReference>
<dbReference type="CTD" id="79596"/>
<dbReference type="RefSeq" id="XP_005991320.1">
    <property type="nucleotide sequence ID" value="XM_005991258.2"/>
</dbReference>
<feature type="region of interest" description="Disordered" evidence="6">
    <location>
        <begin position="682"/>
        <end position="729"/>
    </location>
</feature>
<dbReference type="Pfam" id="PF13923">
    <property type="entry name" value="zf-C3HC4_2"/>
    <property type="match status" value="1"/>
</dbReference>
<dbReference type="SUPFAM" id="SSF57850">
    <property type="entry name" value="RING/U-box"/>
    <property type="match status" value="1"/>
</dbReference>
<dbReference type="EMBL" id="AFYH01032669">
    <property type="status" value="NOT_ANNOTATED_CDS"/>
    <property type="molecule type" value="Genomic_DNA"/>
</dbReference>
<evidence type="ECO:0000256" key="5">
    <source>
        <dbReference type="SAM" id="Coils"/>
    </source>
</evidence>
<dbReference type="Bgee" id="ENSLACG00000016370">
    <property type="expression patterns" value="Expressed in chordate pharynx"/>
</dbReference>
<dbReference type="HOGENOM" id="CLU_023039_0_0_1"/>
<gene>
    <name evidence="8" type="primary">OBI1</name>
</gene>
<dbReference type="GO" id="GO:0006275">
    <property type="term" value="P:regulation of DNA replication"/>
    <property type="evidence" value="ECO:0007669"/>
    <property type="project" value="InterPro"/>
</dbReference>
<evidence type="ECO:0000256" key="6">
    <source>
        <dbReference type="SAM" id="MobiDB-lite"/>
    </source>
</evidence>
<evidence type="ECO:0000256" key="2">
    <source>
        <dbReference type="ARBA" id="ARBA00022771"/>
    </source>
</evidence>
<reference evidence="8" key="3">
    <citation type="submission" date="2025-09" db="UniProtKB">
        <authorList>
            <consortium name="Ensembl"/>
        </authorList>
    </citation>
    <scope>IDENTIFICATION</scope>
</reference>
<dbReference type="STRING" id="7897.ENSLACP00000018590"/>
<proteinExistence type="predicted"/>
<evidence type="ECO:0000259" key="7">
    <source>
        <dbReference type="PROSITE" id="PS50089"/>
    </source>
</evidence>
<dbReference type="GeneID" id="102362647"/>
<dbReference type="GeneTree" id="ENSGT00390000013512"/>
<dbReference type="PANTHER" id="PTHR14609">
    <property type="entry name" value="RING FINGER PROTEIN 219"/>
    <property type="match status" value="1"/>
</dbReference>
<accession>H3B9L9</accession>
<dbReference type="Gene3D" id="3.30.40.10">
    <property type="entry name" value="Zinc/RING finger domain, C3HC4 (zinc finger)"/>
    <property type="match status" value="1"/>
</dbReference>
<dbReference type="GO" id="GO:0008270">
    <property type="term" value="F:zinc ion binding"/>
    <property type="evidence" value="ECO:0007669"/>
    <property type="project" value="UniProtKB-KW"/>
</dbReference>
<protein>
    <submittedName>
        <fullName evidence="8">ORC ubiquitin ligase 1</fullName>
    </submittedName>
</protein>
<dbReference type="EMBL" id="AFYH01032668">
    <property type="status" value="NOT_ANNOTATED_CDS"/>
    <property type="molecule type" value="Genomic_DNA"/>
</dbReference>
<dbReference type="InterPro" id="IPR039209">
    <property type="entry name" value="OBI1"/>
</dbReference>
<dbReference type="eggNOG" id="ENOG502QTFT">
    <property type="taxonomic scope" value="Eukaryota"/>
</dbReference>
<feature type="compositionally biased region" description="Basic and acidic residues" evidence="6">
    <location>
        <begin position="275"/>
        <end position="290"/>
    </location>
</feature>
<dbReference type="GO" id="GO:0004842">
    <property type="term" value="F:ubiquitin-protein transferase activity"/>
    <property type="evidence" value="ECO:0007669"/>
    <property type="project" value="InterPro"/>
</dbReference>
<reference evidence="8" key="2">
    <citation type="submission" date="2025-08" db="UniProtKB">
        <authorList>
            <consortium name="Ensembl"/>
        </authorList>
    </citation>
    <scope>IDENTIFICATION</scope>
</reference>
<dbReference type="Proteomes" id="UP000008672">
    <property type="component" value="Unassembled WGS sequence"/>
</dbReference>
<dbReference type="KEGG" id="lcm:102362647"/>
<keyword evidence="1" id="KW-0479">Metal-binding</keyword>
<keyword evidence="3" id="KW-0862">Zinc</keyword>
<dbReference type="PANTHER" id="PTHR14609:SF1">
    <property type="entry name" value="ORC UBIQUITIN LIGASE 1"/>
    <property type="match status" value="1"/>
</dbReference>
<keyword evidence="9" id="KW-1185">Reference proteome</keyword>
<dbReference type="OrthoDB" id="6105938at2759"/>
<dbReference type="InterPro" id="IPR013083">
    <property type="entry name" value="Znf_RING/FYVE/PHD"/>
</dbReference>
<dbReference type="EMBL" id="AFYH01032670">
    <property type="status" value="NOT_ANNOTATED_CDS"/>
    <property type="molecule type" value="Genomic_DNA"/>
</dbReference>
<feature type="region of interest" description="Disordered" evidence="6">
    <location>
        <begin position="257"/>
        <end position="290"/>
    </location>
</feature>
<feature type="compositionally biased region" description="Polar residues" evidence="6">
    <location>
        <begin position="715"/>
        <end position="729"/>
    </location>
</feature>
<keyword evidence="2 4" id="KW-0863">Zinc-finger</keyword>
<sequence>MAQNVTLSLTLPISCNICLGKVRHPVICANNHVFCSSCMGEWLKNSSQCPTCRVPITPEHPCKEIIGGADESEGCISYSIRKQLRSTRLELLHKEYEDEIESLQKDVEELQSKNLSLESQLKIMQDSGTLISCTKTEARATASGEEERKIDQNTLQEWANKLKAADYIFEKVRGDVDTLKEANKKLQVQNGDLVRENLRLKAEVDNRSPQKFGRFTVAVLQAKVDQYEREINRLRKALERSDKYIEELERQLSQFKKRSEDRETLNSSTEARCSSSEENRNSEERSSVWKDQEECKQKRILTMRRSLSQMEQPSVSGLHNDNFMCSAVSCPQSLNGTASDFVVNGDSFSLRQRLLLTTASANDEVSLLQLGKNKSVVRSPEKDGSEIEVAFLSPCTPSTSLGCLQLNSPSNQDSPIAEGKNKNKQLTYLRKLTFNDCRYSGSAGVQSKVSAEKNVNGQETEEKLADLASANSVVLGTCQPGFIGVSGYQTSKKTRQCGEPSDKINGKNAECLSKTLQLIADSENNRTRTSSEASMDAAYLDKICELDSMMSESENIRSPCYSSKYSDRSSIMIPELDHCTEPLNESEKKLEQKLKRRLPFSQASNQSSNSEIQNSIVLSVSSPDSDTNAHFNLFGSEHCTGISKVKNFFQGEESSAISLFKNSEVVLEDQTVSTFSFSSPEAHPSAWASSFKPEVKTRSRAASHVQSVKRKSENYLGTASPSKTYKTDM</sequence>
<dbReference type="CDD" id="cd16562">
    <property type="entry name" value="RING-HC_RNF219"/>
    <property type="match status" value="1"/>
</dbReference>
<keyword evidence="5" id="KW-0175">Coiled coil</keyword>
<name>H3B9L9_LATCH</name>
<evidence type="ECO:0000256" key="4">
    <source>
        <dbReference type="PROSITE-ProRule" id="PRU00175"/>
    </source>
</evidence>
<evidence type="ECO:0000256" key="1">
    <source>
        <dbReference type="ARBA" id="ARBA00022723"/>
    </source>
</evidence>
<dbReference type="Ensembl" id="ENSLACT00000018723.1">
    <property type="protein sequence ID" value="ENSLACP00000018590.1"/>
    <property type="gene ID" value="ENSLACG00000016370.1"/>
</dbReference>
<evidence type="ECO:0000313" key="8">
    <source>
        <dbReference type="Ensembl" id="ENSLACP00000018590.1"/>
    </source>
</evidence>
<dbReference type="InParanoid" id="H3B9L9"/>
<evidence type="ECO:0000313" key="9">
    <source>
        <dbReference type="Proteomes" id="UP000008672"/>
    </source>
</evidence>